<reference evidence="1 2" key="1">
    <citation type="submission" date="2018-09" db="EMBL/GenBank/DDBJ databases">
        <authorList>
            <person name="Tagini F."/>
        </authorList>
    </citation>
    <scope>NUCLEOTIDE SEQUENCE [LARGE SCALE GENOMIC DNA]</scope>
    <source>
        <strain evidence="1 2">MK42</strain>
    </source>
</reference>
<sequence>MVPPPPDGTATLSPAKAAALQEIQAAIGAARDAQKKGDFAAYGSALQRLDEAITKFNNAK</sequence>
<proteinExistence type="predicted"/>
<name>A0AB38UPT7_9MYCO</name>
<organism evidence="1 2">
    <name type="scientific">Mycobacterium persicum</name>
    <dbReference type="NCBI Taxonomy" id="1487726"/>
    <lineage>
        <taxon>Bacteria</taxon>
        <taxon>Bacillati</taxon>
        <taxon>Actinomycetota</taxon>
        <taxon>Actinomycetes</taxon>
        <taxon>Mycobacteriales</taxon>
        <taxon>Mycobacteriaceae</taxon>
        <taxon>Mycobacterium</taxon>
    </lineage>
</organism>
<dbReference type="AlphaFoldDB" id="A0AB38UPT7"/>
<comment type="caution">
    <text evidence="1">The sequence shown here is derived from an EMBL/GenBank/DDBJ whole genome shotgun (WGS) entry which is preliminary data.</text>
</comment>
<dbReference type="EMBL" id="UPHL01000037">
    <property type="protein sequence ID" value="VAZ82571.1"/>
    <property type="molecule type" value="Genomic_DNA"/>
</dbReference>
<gene>
    <name evidence="1" type="ORF">LAUMK42_01378</name>
</gene>
<accession>A0AB38UPT7</accession>
<dbReference type="Proteomes" id="UP000279331">
    <property type="component" value="Unassembled WGS sequence"/>
</dbReference>
<evidence type="ECO:0000313" key="2">
    <source>
        <dbReference type="Proteomes" id="UP000279331"/>
    </source>
</evidence>
<evidence type="ECO:0000313" key="1">
    <source>
        <dbReference type="EMBL" id="VAZ82571.1"/>
    </source>
</evidence>
<protein>
    <submittedName>
        <fullName evidence="1">Uncharacterized protein</fullName>
    </submittedName>
</protein>